<organism evidence="1 2">
    <name type="scientific">Steinernema carpocapsae</name>
    <name type="common">Entomopathogenic nematode</name>
    <dbReference type="NCBI Taxonomy" id="34508"/>
    <lineage>
        <taxon>Eukaryota</taxon>
        <taxon>Metazoa</taxon>
        <taxon>Ecdysozoa</taxon>
        <taxon>Nematoda</taxon>
        <taxon>Chromadorea</taxon>
        <taxon>Rhabditida</taxon>
        <taxon>Tylenchina</taxon>
        <taxon>Panagrolaimomorpha</taxon>
        <taxon>Strongyloidoidea</taxon>
        <taxon>Steinernematidae</taxon>
        <taxon>Steinernema</taxon>
    </lineage>
</organism>
<name>A0A4U5NAQ7_STECR</name>
<sequence>MFEECERSTHLTQNALRFNWQSIKAFNDKICFEIVMAALWFSLKLRRLKNECRRGLRDSTKVTLMHWKPIG</sequence>
<protein>
    <submittedName>
        <fullName evidence="1">Uncharacterized protein</fullName>
    </submittedName>
</protein>
<proteinExistence type="predicted"/>
<evidence type="ECO:0000313" key="2">
    <source>
        <dbReference type="Proteomes" id="UP000298663"/>
    </source>
</evidence>
<evidence type="ECO:0000313" key="1">
    <source>
        <dbReference type="EMBL" id="TKR79987.1"/>
    </source>
</evidence>
<gene>
    <name evidence="1" type="ORF">L596_014127</name>
</gene>
<dbReference type="AlphaFoldDB" id="A0A4U5NAQ7"/>
<reference evidence="1 2" key="1">
    <citation type="journal article" date="2015" name="Genome Biol.">
        <title>Comparative genomics of Steinernema reveals deeply conserved gene regulatory networks.</title>
        <authorList>
            <person name="Dillman A.R."/>
            <person name="Macchietto M."/>
            <person name="Porter C.F."/>
            <person name="Rogers A."/>
            <person name="Williams B."/>
            <person name="Antoshechkin I."/>
            <person name="Lee M.M."/>
            <person name="Goodwin Z."/>
            <person name="Lu X."/>
            <person name="Lewis E.E."/>
            <person name="Goodrich-Blair H."/>
            <person name="Stock S.P."/>
            <person name="Adams B.J."/>
            <person name="Sternberg P.W."/>
            <person name="Mortazavi A."/>
        </authorList>
    </citation>
    <scope>NUCLEOTIDE SEQUENCE [LARGE SCALE GENOMIC DNA]</scope>
    <source>
        <strain evidence="1 2">ALL</strain>
    </source>
</reference>
<accession>A0A4U5NAQ7</accession>
<comment type="caution">
    <text evidence="1">The sequence shown here is derived from an EMBL/GenBank/DDBJ whole genome shotgun (WGS) entry which is preliminary data.</text>
</comment>
<reference evidence="1 2" key="2">
    <citation type="journal article" date="2019" name="G3 (Bethesda)">
        <title>Hybrid Assembly of the Genome of the Entomopathogenic Nematode Steinernema carpocapsae Identifies the X-Chromosome.</title>
        <authorList>
            <person name="Serra L."/>
            <person name="Macchietto M."/>
            <person name="Macias-Munoz A."/>
            <person name="McGill C.J."/>
            <person name="Rodriguez I.M."/>
            <person name="Rodriguez B."/>
            <person name="Murad R."/>
            <person name="Mortazavi A."/>
        </authorList>
    </citation>
    <scope>NUCLEOTIDE SEQUENCE [LARGE SCALE GENOMIC DNA]</scope>
    <source>
        <strain evidence="1 2">ALL</strain>
    </source>
</reference>
<dbReference type="EMBL" id="AZBU02000004">
    <property type="protein sequence ID" value="TKR79987.1"/>
    <property type="molecule type" value="Genomic_DNA"/>
</dbReference>
<dbReference type="Proteomes" id="UP000298663">
    <property type="component" value="Unassembled WGS sequence"/>
</dbReference>
<keyword evidence="2" id="KW-1185">Reference proteome</keyword>